<evidence type="ECO:0000256" key="2">
    <source>
        <dbReference type="ARBA" id="ARBA00023125"/>
    </source>
</evidence>
<evidence type="ECO:0000313" key="8">
    <source>
        <dbReference type="Proteomes" id="UP001152799"/>
    </source>
</evidence>
<dbReference type="EMBL" id="OU892289">
    <property type="protein sequence ID" value="CAG9763488.1"/>
    <property type="molecule type" value="Genomic_DNA"/>
</dbReference>
<feature type="domain" description="HMG box" evidence="6">
    <location>
        <begin position="468"/>
        <end position="532"/>
    </location>
</feature>
<evidence type="ECO:0000313" key="7">
    <source>
        <dbReference type="EMBL" id="CAG9763488.1"/>
    </source>
</evidence>
<feature type="region of interest" description="Disordered" evidence="5">
    <location>
        <begin position="1"/>
        <end position="237"/>
    </location>
</feature>
<dbReference type="OrthoDB" id="498543at2759"/>
<dbReference type="GO" id="GO:0003677">
    <property type="term" value="F:DNA binding"/>
    <property type="evidence" value="ECO:0007669"/>
    <property type="project" value="UniProtKB-UniRule"/>
</dbReference>
<sequence>MEKNMDEPRKRKRKADNSEKIKSNKLMLVDEAEAKRVKKPPASEVQPEKAKTIQSKSSKRSFIEVEKAQTKIVKSPASRRARKVKESIFSSESSDNEEQPKNHTNKNKTVKNPIPISSDSESTSDNEKQPQSFRKNKLNKNPIPIKNSSNSESSSNDQEEEKMFKGLKDSIYIQNSSDSESTSDNEEETQRLRKEKIIRAFKEPIHIQNSSDSESSSESDSDGEDESQRFSKKKMVGEFKDSVHIQNGIGNKSISHKKEQEILNDENCETRKENDLMSKEDQLILIKRIQEYIPDDDHRSYHYRLKQLEWHKVAFKNYTIDQCKRIWSQLFKKVRHYRLLQEITSDIQEILKFNDLQSINMNPIKKIVKKHPGMPDRPMSSYFIYYTKHCDKLAKKRPDLHGISFERYIIEKYRQLSSEEKQKYDLMAMEMRKEYEVKLAQFYDEHPQVKKEKPVYKKNIKVQTEKPPKEPEKAFGLFLISEMKNQTPEDRTQFRKDCREKWKQLPDLVKLDWINRAEEGIIEYQKKLAQYMARHPKFIPKTSARKSGLTKEEKCLKEKLSGKPKRPPLTPLRLFVSTIASNAETVPSTERWKYCLVKWKALPQEEKDRYFELLKKKHRKYEKDFSKYLDSLTEDERQKEIVLASKKLKPKL</sequence>
<organism evidence="7 8">
    <name type="scientific">Ceutorhynchus assimilis</name>
    <name type="common">cabbage seed weevil</name>
    <dbReference type="NCBI Taxonomy" id="467358"/>
    <lineage>
        <taxon>Eukaryota</taxon>
        <taxon>Metazoa</taxon>
        <taxon>Ecdysozoa</taxon>
        <taxon>Arthropoda</taxon>
        <taxon>Hexapoda</taxon>
        <taxon>Insecta</taxon>
        <taxon>Pterygota</taxon>
        <taxon>Neoptera</taxon>
        <taxon>Endopterygota</taxon>
        <taxon>Coleoptera</taxon>
        <taxon>Polyphaga</taxon>
        <taxon>Cucujiformia</taxon>
        <taxon>Curculionidae</taxon>
        <taxon>Ceutorhynchinae</taxon>
        <taxon>Ceutorhynchus</taxon>
    </lineage>
</organism>
<accession>A0A9N9MJC3</accession>
<feature type="DNA-binding region" description="HMG box" evidence="4">
    <location>
        <begin position="565"/>
        <end position="629"/>
    </location>
</feature>
<feature type="domain" description="HMG box" evidence="6">
    <location>
        <begin position="375"/>
        <end position="443"/>
    </location>
</feature>
<dbReference type="GO" id="GO:0005634">
    <property type="term" value="C:nucleus"/>
    <property type="evidence" value="ECO:0007669"/>
    <property type="project" value="UniProtKB-SubCell"/>
</dbReference>
<feature type="compositionally biased region" description="Basic and acidic residues" evidence="5">
    <location>
        <begin position="1"/>
        <end position="22"/>
    </location>
</feature>
<evidence type="ECO:0000256" key="5">
    <source>
        <dbReference type="SAM" id="MobiDB-lite"/>
    </source>
</evidence>
<dbReference type="PANTHER" id="PTHR46318">
    <property type="entry name" value="UPSTREAM BINDING TRANSCRIPTION FACTOR"/>
    <property type="match status" value="1"/>
</dbReference>
<dbReference type="PANTHER" id="PTHR46318:SF3">
    <property type="entry name" value="UPSTREAM BINDING TRANSCRIPTION FACTOR"/>
    <property type="match status" value="1"/>
</dbReference>
<dbReference type="InterPro" id="IPR036910">
    <property type="entry name" value="HMG_box_dom_sf"/>
</dbReference>
<dbReference type="SUPFAM" id="SSF47095">
    <property type="entry name" value="HMG-box"/>
    <property type="match status" value="3"/>
</dbReference>
<keyword evidence="2 4" id="KW-0238">DNA-binding</keyword>
<feature type="compositionally biased region" description="Polar residues" evidence="5">
    <location>
        <begin position="115"/>
        <end position="133"/>
    </location>
</feature>
<dbReference type="Pfam" id="PF00505">
    <property type="entry name" value="HMG_box"/>
    <property type="match status" value="1"/>
</dbReference>
<dbReference type="AlphaFoldDB" id="A0A9N9MJC3"/>
<reference evidence="7" key="1">
    <citation type="submission" date="2022-01" db="EMBL/GenBank/DDBJ databases">
        <authorList>
            <person name="King R."/>
        </authorList>
    </citation>
    <scope>NUCLEOTIDE SEQUENCE</scope>
</reference>
<keyword evidence="3 4" id="KW-0539">Nucleus</keyword>
<name>A0A9N9MJC3_9CUCU</name>
<comment type="subcellular location">
    <subcellularLocation>
        <location evidence="1">Nucleus</location>
    </subcellularLocation>
</comment>
<dbReference type="PROSITE" id="PS50118">
    <property type="entry name" value="HMG_BOX_2"/>
    <property type="match status" value="3"/>
</dbReference>
<evidence type="ECO:0000259" key="6">
    <source>
        <dbReference type="PROSITE" id="PS50118"/>
    </source>
</evidence>
<evidence type="ECO:0000256" key="1">
    <source>
        <dbReference type="ARBA" id="ARBA00004123"/>
    </source>
</evidence>
<dbReference type="Proteomes" id="UP001152799">
    <property type="component" value="Chromosome 13"/>
</dbReference>
<feature type="compositionally biased region" description="Acidic residues" evidence="5">
    <location>
        <begin position="215"/>
        <end position="225"/>
    </location>
</feature>
<dbReference type="InterPro" id="IPR009071">
    <property type="entry name" value="HMG_box_dom"/>
</dbReference>
<keyword evidence="8" id="KW-1185">Reference proteome</keyword>
<evidence type="ECO:0000256" key="3">
    <source>
        <dbReference type="ARBA" id="ARBA00023242"/>
    </source>
</evidence>
<feature type="domain" description="HMG box" evidence="6">
    <location>
        <begin position="565"/>
        <end position="629"/>
    </location>
</feature>
<feature type="DNA-binding region" description="HMG box" evidence="4">
    <location>
        <begin position="375"/>
        <end position="443"/>
    </location>
</feature>
<evidence type="ECO:0000256" key="4">
    <source>
        <dbReference type="PROSITE-ProRule" id="PRU00267"/>
    </source>
</evidence>
<dbReference type="InterPro" id="IPR051762">
    <property type="entry name" value="UBF1"/>
</dbReference>
<feature type="compositionally biased region" description="Low complexity" evidence="5">
    <location>
        <begin position="139"/>
        <end position="156"/>
    </location>
</feature>
<feature type="DNA-binding region" description="HMG box" evidence="4">
    <location>
        <begin position="468"/>
        <end position="532"/>
    </location>
</feature>
<protein>
    <recommendedName>
        <fullName evidence="6">HMG box domain-containing protein</fullName>
    </recommendedName>
</protein>
<proteinExistence type="predicted"/>
<dbReference type="SMART" id="SM00398">
    <property type="entry name" value="HMG"/>
    <property type="match status" value="3"/>
</dbReference>
<gene>
    <name evidence="7" type="ORF">CEUTPL_LOCUS4149</name>
</gene>
<feature type="compositionally biased region" description="Basic and acidic residues" evidence="5">
    <location>
        <begin position="188"/>
        <end position="205"/>
    </location>
</feature>
<dbReference type="Gene3D" id="1.10.30.10">
    <property type="entry name" value="High mobility group box domain"/>
    <property type="match status" value="3"/>
</dbReference>